<evidence type="ECO:0000256" key="2">
    <source>
        <dbReference type="SAM" id="MobiDB-lite"/>
    </source>
</evidence>
<protein>
    <submittedName>
        <fullName evidence="4">Outer membrane protein CzcC</fullName>
    </submittedName>
</protein>
<feature type="chain" id="PRO_5035250605" evidence="3">
    <location>
        <begin position="25"/>
        <end position="454"/>
    </location>
</feature>
<accession>A0A8J2UK53</accession>
<evidence type="ECO:0000256" key="3">
    <source>
        <dbReference type="SAM" id="SignalP"/>
    </source>
</evidence>
<dbReference type="Proteomes" id="UP000620266">
    <property type="component" value="Unassembled WGS sequence"/>
</dbReference>
<evidence type="ECO:0000313" key="4">
    <source>
        <dbReference type="EMBL" id="GGC01366.1"/>
    </source>
</evidence>
<evidence type="ECO:0000313" key="5">
    <source>
        <dbReference type="Proteomes" id="UP000620266"/>
    </source>
</evidence>
<sequence>MYRVLLSLGMACALLPFIPRHAMAQAGEPPAPPAYDLNHVLEPAPTRPSALPPVETIGLQQALDLALAASPELSAARHESDAVAATIRQAGLIPNPSVSMGIEDTRRDTRTSTLEISQPIELGGKRAARVTAATRAHEAAQAELLGRQADVRAAVITAFFTVLHAQERLELAEASLDIARRGSEIAGKRVKAGKVSPVEETRARIAEAGVRLEANQAAGELAVARRKLAATWGRGQPHFARADGRMTALPELPALATMEAQLDASPAMQRARAEVQRWEAVSDLEKRKRTPDLTVSFGVQREAELGRNQGLIGVSIPLPLFDRNQGNLLEALRRTDKARDELQAASLRLDGDLAQAHERLNQARIQAGTLEREVLPAAQSAYDAAAKGFEFGKFDFLDVLDAQRTLLQARSQYLRALAEAHTAAAEIERLLGSAAPSPIPASPHGDAIPHSAGR</sequence>
<dbReference type="Pfam" id="PF02321">
    <property type="entry name" value="OEP"/>
    <property type="match status" value="2"/>
</dbReference>
<organism evidence="4 5">
    <name type="scientific">Oxalicibacterium flavum</name>
    <dbReference type="NCBI Taxonomy" id="179467"/>
    <lineage>
        <taxon>Bacteria</taxon>
        <taxon>Pseudomonadati</taxon>
        <taxon>Pseudomonadota</taxon>
        <taxon>Betaproteobacteria</taxon>
        <taxon>Burkholderiales</taxon>
        <taxon>Oxalobacteraceae</taxon>
        <taxon>Oxalicibacterium</taxon>
    </lineage>
</organism>
<comment type="caution">
    <text evidence="4">The sequence shown here is derived from an EMBL/GenBank/DDBJ whole genome shotgun (WGS) entry which is preliminary data.</text>
</comment>
<feature type="signal peptide" evidence="3">
    <location>
        <begin position="1"/>
        <end position="24"/>
    </location>
</feature>
<dbReference type="InterPro" id="IPR010131">
    <property type="entry name" value="MdtP/NodT-like"/>
</dbReference>
<dbReference type="AlphaFoldDB" id="A0A8J2UK53"/>
<dbReference type="EMBL" id="BMCG01000002">
    <property type="protein sequence ID" value="GGC01366.1"/>
    <property type="molecule type" value="Genomic_DNA"/>
</dbReference>
<dbReference type="Gene3D" id="1.20.1600.10">
    <property type="entry name" value="Outer membrane efflux proteins (OEP)"/>
    <property type="match status" value="1"/>
</dbReference>
<reference evidence="4" key="2">
    <citation type="submission" date="2020-09" db="EMBL/GenBank/DDBJ databases">
        <authorList>
            <person name="Sun Q."/>
            <person name="Sedlacek I."/>
        </authorList>
    </citation>
    <scope>NUCLEOTIDE SEQUENCE</scope>
    <source>
        <strain evidence="4">CCM 7086</strain>
    </source>
</reference>
<keyword evidence="3" id="KW-0732">Signal</keyword>
<dbReference type="InterPro" id="IPR003423">
    <property type="entry name" value="OMP_efflux"/>
</dbReference>
<evidence type="ECO:0000256" key="1">
    <source>
        <dbReference type="ARBA" id="ARBA00007613"/>
    </source>
</evidence>
<dbReference type="PANTHER" id="PTHR30203">
    <property type="entry name" value="OUTER MEMBRANE CATION EFFLUX PROTEIN"/>
    <property type="match status" value="1"/>
</dbReference>
<keyword evidence="5" id="KW-1185">Reference proteome</keyword>
<name>A0A8J2UK53_9BURK</name>
<dbReference type="RefSeq" id="WP_188394931.1">
    <property type="nucleotide sequence ID" value="NZ_BMCG01000002.1"/>
</dbReference>
<feature type="region of interest" description="Disordered" evidence="2">
    <location>
        <begin position="435"/>
        <end position="454"/>
    </location>
</feature>
<reference evidence="4" key="1">
    <citation type="journal article" date="2014" name="Int. J. Syst. Evol. Microbiol.">
        <title>Complete genome sequence of Corynebacterium casei LMG S-19264T (=DSM 44701T), isolated from a smear-ripened cheese.</title>
        <authorList>
            <consortium name="US DOE Joint Genome Institute (JGI-PGF)"/>
            <person name="Walter F."/>
            <person name="Albersmeier A."/>
            <person name="Kalinowski J."/>
            <person name="Ruckert C."/>
        </authorList>
    </citation>
    <scope>NUCLEOTIDE SEQUENCE</scope>
    <source>
        <strain evidence="4">CCM 7086</strain>
    </source>
</reference>
<dbReference type="PANTHER" id="PTHR30203:SF24">
    <property type="entry name" value="BLR4935 PROTEIN"/>
    <property type="match status" value="1"/>
</dbReference>
<proteinExistence type="inferred from homology"/>
<dbReference type="GO" id="GO:0015562">
    <property type="term" value="F:efflux transmembrane transporter activity"/>
    <property type="evidence" value="ECO:0007669"/>
    <property type="project" value="InterPro"/>
</dbReference>
<gene>
    <name evidence="4" type="primary">czcC</name>
    <name evidence="4" type="ORF">GCM10007205_08220</name>
</gene>
<dbReference type="SUPFAM" id="SSF56954">
    <property type="entry name" value="Outer membrane efflux proteins (OEP)"/>
    <property type="match status" value="1"/>
</dbReference>
<comment type="similarity">
    <text evidence="1">Belongs to the outer membrane factor (OMF) (TC 1.B.17) family.</text>
</comment>